<feature type="region of interest" description="Disordered" evidence="1">
    <location>
        <begin position="1"/>
        <end position="37"/>
    </location>
</feature>
<gene>
    <name evidence="2" type="ORF">EA473_04230</name>
</gene>
<feature type="compositionally biased region" description="Polar residues" evidence="1">
    <location>
        <begin position="10"/>
        <end position="20"/>
    </location>
</feature>
<protein>
    <submittedName>
        <fullName evidence="2">Uncharacterized protein</fullName>
    </submittedName>
</protein>
<evidence type="ECO:0000313" key="3">
    <source>
        <dbReference type="Proteomes" id="UP000282323"/>
    </source>
</evidence>
<evidence type="ECO:0000256" key="1">
    <source>
        <dbReference type="SAM" id="MobiDB-lite"/>
    </source>
</evidence>
<accession>A0A3N6PCP3</accession>
<evidence type="ECO:0000313" key="2">
    <source>
        <dbReference type="EMBL" id="RQG97279.1"/>
    </source>
</evidence>
<proteinExistence type="predicted"/>
<name>A0A3N6PCP3_NATCH</name>
<comment type="caution">
    <text evidence="2">The sequence shown here is derived from an EMBL/GenBank/DDBJ whole genome shotgun (WGS) entry which is preliminary data.</text>
</comment>
<reference evidence="2 3" key="1">
    <citation type="submission" date="2018-10" db="EMBL/GenBank/DDBJ databases">
        <title>Natrarchaeobius chitinivorans gen. nov., sp. nov., and Natrarchaeobius haloalkaliphilus sp. nov., alkaliphilic, chitin-utilizing haloarchaea from hypersaline alkaline lakes.</title>
        <authorList>
            <person name="Sorokin D.Y."/>
            <person name="Elcheninov A.G."/>
            <person name="Kostrikina N.A."/>
            <person name="Bale N.J."/>
            <person name="Sinninghe Damste J.S."/>
            <person name="Khijniak T.V."/>
            <person name="Kublanov I.V."/>
            <person name="Toshchakov S.V."/>
        </authorList>
    </citation>
    <scope>NUCLEOTIDE SEQUENCE [LARGE SCALE GENOMIC DNA]</scope>
    <source>
        <strain evidence="2 3">AArcht4T</strain>
    </source>
</reference>
<organism evidence="2 3">
    <name type="scientific">Natrarchaeobius chitinivorans</name>
    <dbReference type="NCBI Taxonomy" id="1679083"/>
    <lineage>
        <taxon>Archaea</taxon>
        <taxon>Methanobacteriati</taxon>
        <taxon>Methanobacteriota</taxon>
        <taxon>Stenosarchaea group</taxon>
        <taxon>Halobacteria</taxon>
        <taxon>Halobacteriales</taxon>
        <taxon>Natrialbaceae</taxon>
        <taxon>Natrarchaeobius</taxon>
    </lineage>
</organism>
<dbReference type="EMBL" id="REGA01000002">
    <property type="protein sequence ID" value="RQG97279.1"/>
    <property type="molecule type" value="Genomic_DNA"/>
</dbReference>
<dbReference type="Proteomes" id="UP000282323">
    <property type="component" value="Unassembled WGS sequence"/>
</dbReference>
<keyword evidence="3" id="KW-1185">Reference proteome</keyword>
<dbReference type="AlphaFoldDB" id="A0A3N6PCP3"/>
<feature type="compositionally biased region" description="Basic and acidic residues" evidence="1">
    <location>
        <begin position="21"/>
        <end position="36"/>
    </location>
</feature>
<sequence length="69" mass="8457">MIHDSERSTARTGQFRASNQIDRDERSNQNRNERSNRLLRYRPLTIRVWRAIRCASRTRSDQRREVTRR</sequence>